<sequence>MTVLFSCKKDDAADIKGNAETMFFTNNTNLGNMPGNSLSYSVVNIPDAASTGWLNLSSGLPGTIKIPLYATNPVRRDVTVTAEPDNSLVAVYNAANNTNYAQLPAGILTTQSLTAKIMEGQTTSVDSFSIGVNPADLNTLTAPAYMVPIKLTTVSDPSIGSITSNTTIKVVYVVLNIELRRIRYNATAADVTGTLQSKASWMVNFNPAPNTAGNILDGVTSTYSRWGGSPVQVDLDMQAAKNVTGFRLYSTTSSTNIPTQMEVSVSNDGINYELLGSPLRANLNYASGYNYVLFYKPITARYLRLKVSYGTSTSSNNFRIAELDVYAN</sequence>
<protein>
    <recommendedName>
        <fullName evidence="1">F5/8 type C domain-containing protein</fullName>
    </recommendedName>
</protein>
<comment type="caution">
    <text evidence="2">The sequence shown here is derived from an EMBL/GenBank/DDBJ whole genome shotgun (WGS) entry which is preliminary data.</text>
</comment>
<dbReference type="PROSITE" id="PS50022">
    <property type="entry name" value="FA58C_3"/>
    <property type="match status" value="1"/>
</dbReference>
<dbReference type="SUPFAM" id="SSF49785">
    <property type="entry name" value="Galactose-binding domain-like"/>
    <property type="match status" value="1"/>
</dbReference>
<feature type="domain" description="F5/8 type C" evidence="1">
    <location>
        <begin position="170"/>
        <end position="328"/>
    </location>
</feature>
<accession>A0A1V9FDL5</accession>
<dbReference type="AlphaFoldDB" id="A0A1V9FDL5"/>
<organism evidence="2 3">
    <name type="scientific">Niastella populi</name>
    <dbReference type="NCBI Taxonomy" id="550983"/>
    <lineage>
        <taxon>Bacteria</taxon>
        <taxon>Pseudomonadati</taxon>
        <taxon>Bacteroidota</taxon>
        <taxon>Chitinophagia</taxon>
        <taxon>Chitinophagales</taxon>
        <taxon>Chitinophagaceae</taxon>
        <taxon>Niastella</taxon>
    </lineage>
</organism>
<evidence type="ECO:0000259" key="1">
    <source>
        <dbReference type="PROSITE" id="PS50022"/>
    </source>
</evidence>
<dbReference type="Pfam" id="PF00754">
    <property type="entry name" value="F5_F8_type_C"/>
    <property type="match status" value="1"/>
</dbReference>
<dbReference type="STRING" id="550983.A4R26_04355"/>
<dbReference type="Gene3D" id="2.60.120.260">
    <property type="entry name" value="Galactose-binding domain-like"/>
    <property type="match status" value="1"/>
</dbReference>
<dbReference type="EMBL" id="LWBP01000199">
    <property type="protein sequence ID" value="OQP56402.1"/>
    <property type="molecule type" value="Genomic_DNA"/>
</dbReference>
<gene>
    <name evidence="2" type="ORF">A4R26_04355</name>
</gene>
<dbReference type="Pfam" id="PF08522">
    <property type="entry name" value="BT_3987-like_N"/>
    <property type="match status" value="1"/>
</dbReference>
<evidence type="ECO:0000313" key="3">
    <source>
        <dbReference type="Proteomes" id="UP000192276"/>
    </source>
</evidence>
<dbReference type="Gene3D" id="2.60.40.1740">
    <property type="entry name" value="hypothetical protein (bacova_03559)"/>
    <property type="match status" value="1"/>
</dbReference>
<dbReference type="InterPro" id="IPR000421">
    <property type="entry name" value="FA58C"/>
</dbReference>
<reference evidence="3" key="1">
    <citation type="submission" date="2016-04" db="EMBL/GenBank/DDBJ databases">
        <authorList>
            <person name="Chen L."/>
            <person name="Zhuang W."/>
            <person name="Wang G."/>
        </authorList>
    </citation>
    <scope>NUCLEOTIDE SEQUENCE [LARGE SCALE GENOMIC DNA]</scope>
    <source>
        <strain evidence="3">208</strain>
    </source>
</reference>
<proteinExistence type="predicted"/>
<dbReference type="Proteomes" id="UP000192276">
    <property type="component" value="Unassembled WGS sequence"/>
</dbReference>
<dbReference type="InterPro" id="IPR008979">
    <property type="entry name" value="Galactose-bd-like_sf"/>
</dbReference>
<dbReference type="InterPro" id="IPR013728">
    <property type="entry name" value="BT_3987-like_N"/>
</dbReference>
<name>A0A1V9FDL5_9BACT</name>
<evidence type="ECO:0000313" key="2">
    <source>
        <dbReference type="EMBL" id="OQP56402.1"/>
    </source>
</evidence>
<keyword evidence="3" id="KW-1185">Reference proteome</keyword>